<keyword evidence="1 5" id="KW-0489">Methyltransferase</keyword>
<dbReference type="Pfam" id="PF03492">
    <property type="entry name" value="Methyltransf_7"/>
    <property type="match status" value="1"/>
</dbReference>
<accession>A0AAD7VH20</accession>
<dbReference type="GO" id="GO:0046872">
    <property type="term" value="F:metal ion binding"/>
    <property type="evidence" value="ECO:0007669"/>
    <property type="project" value="UniProtKB-KW"/>
</dbReference>
<organism evidence="5 6">
    <name type="scientific">Quillaja saponaria</name>
    <name type="common">Soap bark tree</name>
    <dbReference type="NCBI Taxonomy" id="32244"/>
    <lineage>
        <taxon>Eukaryota</taxon>
        <taxon>Viridiplantae</taxon>
        <taxon>Streptophyta</taxon>
        <taxon>Embryophyta</taxon>
        <taxon>Tracheophyta</taxon>
        <taxon>Spermatophyta</taxon>
        <taxon>Magnoliopsida</taxon>
        <taxon>eudicotyledons</taxon>
        <taxon>Gunneridae</taxon>
        <taxon>Pentapetalae</taxon>
        <taxon>rosids</taxon>
        <taxon>fabids</taxon>
        <taxon>Fabales</taxon>
        <taxon>Quillajaceae</taxon>
        <taxon>Quillaja</taxon>
    </lineage>
</organism>
<dbReference type="KEGG" id="qsa:O6P43_005151"/>
<dbReference type="InterPro" id="IPR005299">
    <property type="entry name" value="MeTrfase_7"/>
</dbReference>
<evidence type="ECO:0000256" key="1">
    <source>
        <dbReference type="ARBA" id="ARBA00022603"/>
    </source>
</evidence>
<dbReference type="InterPro" id="IPR042086">
    <property type="entry name" value="MeTrfase_capping"/>
</dbReference>
<evidence type="ECO:0000256" key="3">
    <source>
        <dbReference type="ARBA" id="ARBA00022723"/>
    </source>
</evidence>
<keyword evidence="2" id="KW-0808">Transferase</keyword>
<dbReference type="InterPro" id="IPR029063">
    <property type="entry name" value="SAM-dependent_MTases_sf"/>
</dbReference>
<dbReference type="Gene3D" id="3.40.50.150">
    <property type="entry name" value="Vaccinia Virus protein VP39"/>
    <property type="match status" value="1"/>
</dbReference>
<evidence type="ECO:0000313" key="5">
    <source>
        <dbReference type="EMBL" id="KAJ7975190.1"/>
    </source>
</evidence>
<gene>
    <name evidence="5" type="ORF">O6P43_005151</name>
</gene>
<sequence length="358" mass="39907">MANEDIYTFSEAFPMKGGDGIHSYTLNSNLQGNGVIAAKKLITESIAEKLDIKIFSSLNICRIADLGCSVGPNTFFAVQNIVDAVKFKYKNLGLDSQIPEFHAFFNDHVANDFNTLFTSLPPNREYHAAGVPGSFYSKLFPNSLLHIVNCSFSCHWLSKVPKEVIDKSSSAWNKGRIHYANAPDAVVKAFEAQYQKDMDSFLCLRAQEIVHGGLLVIFSPSRPSGTSHSQSAYNMLVDALSPCLMDLVKKGVVDEKKVDSFNIPVFHFSPEELTQAVDRTGYFSIEEIKELPLTANGTLSLEQLSLHIRAIVELSVKANFGEEILDELFDLYLKKLQELSFNFNSENSINVFAILKRK</sequence>
<dbReference type="Gene3D" id="1.10.1200.270">
    <property type="entry name" value="Methyltransferase, alpha-helical capping domain"/>
    <property type="match status" value="1"/>
</dbReference>
<evidence type="ECO:0000313" key="6">
    <source>
        <dbReference type="Proteomes" id="UP001163823"/>
    </source>
</evidence>
<evidence type="ECO:0000256" key="4">
    <source>
        <dbReference type="ARBA" id="ARBA00022842"/>
    </source>
</evidence>
<proteinExistence type="predicted"/>
<reference evidence="5" key="1">
    <citation type="journal article" date="2023" name="Science">
        <title>Elucidation of the pathway for biosynthesis of saponin adjuvants from the soapbark tree.</title>
        <authorList>
            <person name="Reed J."/>
            <person name="Orme A."/>
            <person name="El-Demerdash A."/>
            <person name="Owen C."/>
            <person name="Martin L.B.B."/>
            <person name="Misra R.C."/>
            <person name="Kikuchi S."/>
            <person name="Rejzek M."/>
            <person name="Martin A.C."/>
            <person name="Harkess A."/>
            <person name="Leebens-Mack J."/>
            <person name="Louveau T."/>
            <person name="Stephenson M.J."/>
            <person name="Osbourn A."/>
        </authorList>
    </citation>
    <scope>NUCLEOTIDE SEQUENCE</scope>
    <source>
        <strain evidence="5">S10</strain>
    </source>
</reference>
<dbReference type="Proteomes" id="UP001163823">
    <property type="component" value="Chromosome 3"/>
</dbReference>
<protein>
    <submittedName>
        <fullName evidence="5">S-adenosylmethionine-dependent methyltransferase</fullName>
    </submittedName>
</protein>
<dbReference type="GO" id="GO:0032259">
    <property type="term" value="P:methylation"/>
    <property type="evidence" value="ECO:0007669"/>
    <property type="project" value="UniProtKB-KW"/>
</dbReference>
<dbReference type="GO" id="GO:0008168">
    <property type="term" value="F:methyltransferase activity"/>
    <property type="evidence" value="ECO:0007669"/>
    <property type="project" value="UniProtKB-KW"/>
</dbReference>
<keyword evidence="6" id="KW-1185">Reference proteome</keyword>
<dbReference type="AlphaFoldDB" id="A0AAD7VH20"/>
<dbReference type="SUPFAM" id="SSF53335">
    <property type="entry name" value="S-adenosyl-L-methionine-dependent methyltransferases"/>
    <property type="match status" value="1"/>
</dbReference>
<dbReference type="PANTHER" id="PTHR31009">
    <property type="entry name" value="S-ADENOSYL-L-METHIONINE:CARBOXYL METHYLTRANSFERASE FAMILY PROTEIN"/>
    <property type="match status" value="1"/>
</dbReference>
<comment type="caution">
    <text evidence="5">The sequence shown here is derived from an EMBL/GenBank/DDBJ whole genome shotgun (WGS) entry which is preliminary data.</text>
</comment>
<keyword evidence="4" id="KW-0460">Magnesium</keyword>
<dbReference type="EMBL" id="JARAOO010000003">
    <property type="protein sequence ID" value="KAJ7975190.1"/>
    <property type="molecule type" value="Genomic_DNA"/>
</dbReference>
<name>A0AAD7VH20_QUISA</name>
<evidence type="ECO:0000256" key="2">
    <source>
        <dbReference type="ARBA" id="ARBA00022679"/>
    </source>
</evidence>
<keyword evidence="3" id="KW-0479">Metal-binding</keyword>